<evidence type="ECO:0000313" key="2">
    <source>
        <dbReference type="Proteomes" id="UP001060215"/>
    </source>
</evidence>
<comment type="caution">
    <text evidence="1">The sequence shown here is derived from an EMBL/GenBank/DDBJ whole genome shotgun (WGS) entry which is preliminary data.</text>
</comment>
<dbReference type="Proteomes" id="UP001060215">
    <property type="component" value="Chromosome 5"/>
</dbReference>
<feature type="non-terminal residue" evidence="1">
    <location>
        <position position="327"/>
    </location>
</feature>
<name>A0ACC0H7J0_9ERIC</name>
<accession>A0ACC0H7J0</accession>
<gene>
    <name evidence="1" type="ORF">LOK49_LG06G01080</name>
</gene>
<reference evidence="1 2" key="1">
    <citation type="journal article" date="2022" name="Plant J.">
        <title>Chromosome-level genome of Camellia lanceoleosa provides a valuable resource for understanding genome evolution and self-incompatibility.</title>
        <authorList>
            <person name="Gong W."/>
            <person name="Xiao S."/>
            <person name="Wang L."/>
            <person name="Liao Z."/>
            <person name="Chang Y."/>
            <person name="Mo W."/>
            <person name="Hu G."/>
            <person name="Li W."/>
            <person name="Zhao G."/>
            <person name="Zhu H."/>
            <person name="Hu X."/>
            <person name="Ji K."/>
            <person name="Xiang X."/>
            <person name="Song Q."/>
            <person name="Yuan D."/>
            <person name="Jin S."/>
            <person name="Zhang L."/>
        </authorList>
    </citation>
    <scope>NUCLEOTIDE SEQUENCE [LARGE SCALE GENOMIC DNA]</scope>
    <source>
        <strain evidence="1">SQ_2022a</strain>
    </source>
</reference>
<protein>
    <submittedName>
        <fullName evidence="1">L10-interacting MYB domain-containing protein</fullName>
    </submittedName>
</protein>
<evidence type="ECO:0000313" key="1">
    <source>
        <dbReference type="EMBL" id="KAI8009483.1"/>
    </source>
</evidence>
<keyword evidence="2" id="KW-1185">Reference proteome</keyword>
<organism evidence="1 2">
    <name type="scientific">Camellia lanceoleosa</name>
    <dbReference type="NCBI Taxonomy" id="1840588"/>
    <lineage>
        <taxon>Eukaryota</taxon>
        <taxon>Viridiplantae</taxon>
        <taxon>Streptophyta</taxon>
        <taxon>Embryophyta</taxon>
        <taxon>Tracheophyta</taxon>
        <taxon>Spermatophyta</taxon>
        <taxon>Magnoliopsida</taxon>
        <taxon>eudicotyledons</taxon>
        <taxon>Gunneridae</taxon>
        <taxon>Pentapetalae</taxon>
        <taxon>asterids</taxon>
        <taxon>Ericales</taxon>
        <taxon>Theaceae</taxon>
        <taxon>Camellia</taxon>
    </lineage>
</organism>
<proteinExistence type="predicted"/>
<dbReference type="EMBL" id="CM045762">
    <property type="protein sequence ID" value="KAI8009483.1"/>
    <property type="molecule type" value="Genomic_DNA"/>
</dbReference>
<sequence length="327" mass="36792">MSTEPPSQSPTIAKSKGKASQNSQPSQVLKAHWDTKSIENFVKLCVEQVKEGHRPSMHLDRVGWEAIINKFKIATGKSYVHLQLKNHWDTLKKEWGLWKNLLRGETGLELDLLTGAIMTSDDWWNLKLQRYPDVAKFHEKPLTLADDLDKLFSDVSATGEWAYTPSSGVFLDTEGSHTPLGDDTNIEIHPSELSNQCHRQKEGPSKKQKGNKKQSVAGELNKTLNRVIDAVEASSSTGTWNVAMQNPHTINECLATTTKTVKDHTLTNEYISLLLEISTISSVSEDNDLLVWAVRLFMKPSLRESFMALTNDVLRLKFINLEIALEK</sequence>